<evidence type="ECO:0000313" key="2">
    <source>
        <dbReference type="Proteomes" id="UP000774617"/>
    </source>
</evidence>
<gene>
    <name evidence="1" type="ORF">B0J12DRAFT_267263</name>
</gene>
<dbReference type="Proteomes" id="UP000774617">
    <property type="component" value="Unassembled WGS sequence"/>
</dbReference>
<evidence type="ECO:0000313" key="1">
    <source>
        <dbReference type="EMBL" id="KAH7036477.1"/>
    </source>
</evidence>
<dbReference type="EMBL" id="JAGTJR010000035">
    <property type="protein sequence ID" value="KAH7036477.1"/>
    <property type="molecule type" value="Genomic_DNA"/>
</dbReference>
<organism evidence="1 2">
    <name type="scientific">Macrophomina phaseolina</name>
    <dbReference type="NCBI Taxonomy" id="35725"/>
    <lineage>
        <taxon>Eukaryota</taxon>
        <taxon>Fungi</taxon>
        <taxon>Dikarya</taxon>
        <taxon>Ascomycota</taxon>
        <taxon>Pezizomycotina</taxon>
        <taxon>Dothideomycetes</taxon>
        <taxon>Dothideomycetes incertae sedis</taxon>
        <taxon>Botryosphaeriales</taxon>
        <taxon>Botryosphaeriaceae</taxon>
        <taxon>Macrophomina</taxon>
    </lineage>
</organism>
<sequence length="168" mass="18365">MSEPSRNGKAGGTQERRILLWLCPTPTYALWAKEASLQRSSDRSIADVLSDKGAKHRGVAERSRPHLRSCLISLSLLFLFASTKIHRSAGPPLRGPRPSAQRVVLNALATRLMYLRRSTLPARCSHKRSASTSLLVPSPQRRSHLSTLLSFAARLTGPKASPTAPLPV</sequence>
<comment type="caution">
    <text evidence="1">The sequence shown here is derived from an EMBL/GenBank/DDBJ whole genome shotgun (WGS) entry which is preliminary data.</text>
</comment>
<name>A0ABQ8FZ85_9PEZI</name>
<proteinExistence type="predicted"/>
<keyword evidence="2" id="KW-1185">Reference proteome</keyword>
<reference evidence="1 2" key="1">
    <citation type="journal article" date="2021" name="Nat. Commun.">
        <title>Genetic determinants of endophytism in the Arabidopsis root mycobiome.</title>
        <authorList>
            <person name="Mesny F."/>
            <person name="Miyauchi S."/>
            <person name="Thiergart T."/>
            <person name="Pickel B."/>
            <person name="Atanasova L."/>
            <person name="Karlsson M."/>
            <person name="Huettel B."/>
            <person name="Barry K.W."/>
            <person name="Haridas S."/>
            <person name="Chen C."/>
            <person name="Bauer D."/>
            <person name="Andreopoulos W."/>
            <person name="Pangilinan J."/>
            <person name="LaButti K."/>
            <person name="Riley R."/>
            <person name="Lipzen A."/>
            <person name="Clum A."/>
            <person name="Drula E."/>
            <person name="Henrissat B."/>
            <person name="Kohler A."/>
            <person name="Grigoriev I.V."/>
            <person name="Martin F.M."/>
            <person name="Hacquard S."/>
        </authorList>
    </citation>
    <scope>NUCLEOTIDE SEQUENCE [LARGE SCALE GENOMIC DNA]</scope>
    <source>
        <strain evidence="1 2">MPI-SDFR-AT-0080</strain>
    </source>
</reference>
<accession>A0ABQ8FZ85</accession>
<protein>
    <submittedName>
        <fullName evidence="1">Uncharacterized protein</fullName>
    </submittedName>
</protein>